<keyword evidence="1" id="KW-1133">Transmembrane helix</keyword>
<feature type="transmembrane region" description="Helical" evidence="1">
    <location>
        <begin position="215"/>
        <end position="232"/>
    </location>
</feature>
<evidence type="ECO:0000313" key="2">
    <source>
        <dbReference type="EMBL" id="TDO39648.1"/>
    </source>
</evidence>
<reference evidence="2 3" key="1">
    <citation type="submission" date="2019-03" db="EMBL/GenBank/DDBJ databases">
        <title>Sequencing the genomes of 1000 actinobacteria strains.</title>
        <authorList>
            <person name="Klenk H.-P."/>
        </authorList>
    </citation>
    <scope>NUCLEOTIDE SEQUENCE [LARGE SCALE GENOMIC DNA]</scope>
    <source>
        <strain evidence="2 3">DSM 43805</strain>
    </source>
</reference>
<comment type="caution">
    <text evidence="2">The sequence shown here is derived from an EMBL/GenBank/DDBJ whole genome shotgun (WGS) entry which is preliminary data.</text>
</comment>
<organism evidence="2 3">
    <name type="scientific">Paractinoplanes brasiliensis</name>
    <dbReference type="NCBI Taxonomy" id="52695"/>
    <lineage>
        <taxon>Bacteria</taxon>
        <taxon>Bacillati</taxon>
        <taxon>Actinomycetota</taxon>
        <taxon>Actinomycetes</taxon>
        <taxon>Micromonosporales</taxon>
        <taxon>Micromonosporaceae</taxon>
        <taxon>Paractinoplanes</taxon>
    </lineage>
</organism>
<feature type="transmembrane region" description="Helical" evidence="1">
    <location>
        <begin position="356"/>
        <end position="373"/>
    </location>
</feature>
<feature type="transmembrane region" description="Helical" evidence="1">
    <location>
        <begin position="181"/>
        <end position="208"/>
    </location>
</feature>
<feature type="transmembrane region" description="Helical" evidence="1">
    <location>
        <begin position="27"/>
        <end position="49"/>
    </location>
</feature>
<keyword evidence="1" id="KW-0472">Membrane</keyword>
<accession>A0A4V3C7Z2</accession>
<dbReference type="Proteomes" id="UP000294901">
    <property type="component" value="Unassembled WGS sequence"/>
</dbReference>
<feature type="transmembrane region" description="Helical" evidence="1">
    <location>
        <begin position="102"/>
        <end position="123"/>
    </location>
</feature>
<proteinExistence type="predicted"/>
<sequence length="568" mass="60479">MTTNIHARNDVTTQITPPGPVGSPRRLTGWAVAALAAVAAFGASLWSALNNDVTYALGGMETAGKTGVSIWDVFVARPVAYRLLLAVLDAPVAHAPLRVAHAVIRFETALLVVGVAAVLFFGMRRYLDVRAAAAVSAAAGLALIIAPQWHFLEPDWVAAMFAVLAVGAACAPRRVWVGALLGGFAAFLAIAVKLATVPITLLALVLVGVLSVRRAAWAAVAAAGSAVLWYAATKRFLPWEWTWLDDQANLVADSPIHHGLRWEDFHLLLVGLGDVALLSPVVAVAPAAAAALIRRLPPGRPRWIGAAVAVVAGGLSVASAYGQGEFYMYHYAVVPVLAAAVWGVAFALCPGARTSLFVTTVVFAVASFVLLAQPPEWRLDNVTPVSLSYLVFAVLAAVATWALERRATPLVPPQAGAIALTAALVLATLPNAPLAFSGYNYALSNERPSAPGYAALRERIGPDTPVLYLAFGSINYLLRNPSTCRYPSPQWVQRGAHFKAVRTYPSYRDNLRCLTEDDRAGYLVLQPSWFPWKKASPDVRTVISARFDCSVEARVPAPKGLVVCPARR</sequence>
<keyword evidence="1" id="KW-0812">Transmembrane</keyword>
<feature type="transmembrane region" description="Helical" evidence="1">
    <location>
        <begin position="129"/>
        <end position="149"/>
    </location>
</feature>
<feature type="transmembrane region" description="Helical" evidence="1">
    <location>
        <begin position="265"/>
        <end position="291"/>
    </location>
</feature>
<feature type="transmembrane region" description="Helical" evidence="1">
    <location>
        <begin position="415"/>
        <end position="436"/>
    </location>
</feature>
<gene>
    <name evidence="2" type="ORF">C8E87_3343</name>
</gene>
<feature type="transmembrane region" description="Helical" evidence="1">
    <location>
        <begin position="328"/>
        <end position="349"/>
    </location>
</feature>
<keyword evidence="3" id="KW-1185">Reference proteome</keyword>
<feature type="transmembrane region" description="Helical" evidence="1">
    <location>
        <begin position="385"/>
        <end position="403"/>
    </location>
</feature>
<evidence type="ECO:0000256" key="1">
    <source>
        <dbReference type="SAM" id="Phobius"/>
    </source>
</evidence>
<evidence type="ECO:0000313" key="3">
    <source>
        <dbReference type="Proteomes" id="UP000294901"/>
    </source>
</evidence>
<dbReference type="AlphaFoldDB" id="A0A4V3C7Z2"/>
<protein>
    <recommendedName>
        <fullName evidence="4">4-amino-4-deoxy-L-arabinose transferase-like glycosyltransferase</fullName>
    </recommendedName>
</protein>
<feature type="transmembrane region" description="Helical" evidence="1">
    <location>
        <begin position="303"/>
        <end position="322"/>
    </location>
</feature>
<evidence type="ECO:0008006" key="4">
    <source>
        <dbReference type="Google" id="ProtNLM"/>
    </source>
</evidence>
<dbReference type="EMBL" id="SNWR01000001">
    <property type="protein sequence ID" value="TDO39648.1"/>
    <property type="molecule type" value="Genomic_DNA"/>
</dbReference>
<name>A0A4V3C7Z2_9ACTN</name>